<reference evidence="2" key="1">
    <citation type="submission" date="2020-10" db="EMBL/GenBank/DDBJ databases">
        <authorList>
            <person name="Gilroy R."/>
        </authorList>
    </citation>
    <scope>NUCLEOTIDE SEQUENCE</scope>
    <source>
        <strain evidence="2">ChiW25-3613</strain>
    </source>
</reference>
<reference evidence="2" key="2">
    <citation type="journal article" date="2021" name="PeerJ">
        <title>Extensive microbial diversity within the chicken gut microbiome revealed by metagenomics and culture.</title>
        <authorList>
            <person name="Gilroy R."/>
            <person name="Ravi A."/>
            <person name="Getino M."/>
            <person name="Pursley I."/>
            <person name="Horton D.L."/>
            <person name="Alikhan N.F."/>
            <person name="Baker D."/>
            <person name="Gharbi K."/>
            <person name="Hall N."/>
            <person name="Watson M."/>
            <person name="Adriaenssens E.M."/>
            <person name="Foster-Nyarko E."/>
            <person name="Jarju S."/>
            <person name="Secka A."/>
            <person name="Antonio M."/>
            <person name="Oren A."/>
            <person name="Chaudhuri R.R."/>
            <person name="La Ragione R."/>
            <person name="Hildebrand F."/>
            <person name="Pallen M.J."/>
        </authorList>
    </citation>
    <scope>NUCLEOTIDE SEQUENCE</scope>
    <source>
        <strain evidence="2">ChiW25-3613</strain>
    </source>
</reference>
<gene>
    <name evidence="2" type="ORF">IAB90_02595</name>
</gene>
<feature type="domain" description="CinA C-terminal" evidence="1">
    <location>
        <begin position="203"/>
        <end position="355"/>
    </location>
</feature>
<sequence length="364" mass="40033">MRNCLVVLKNKKLCLDTAEYTPCARAFASAGLYFDKISVVAYDSSRDITVQLKDCRSNFDNAVIMCPGSMQTTVTEYLQPLYGGTFSDGIMDTGENTVFLYFTDSGDPSDFDKFAAHINDKQQLKFARSYIKAMGAPRDKLIKVVEDAKAADPSLEVNVFESYGDFTIELVYPESRAKAISGVVRMFATALEEHIYAYEKVDIAKHLYDLLKLRKYKLACAESFTGGGVGKRIVDIPGASEIFYEGLNTYSNDSKRDRLAVKDVTLKTEGAVSAETAKQMANGLMWRGRCNVAVSTTGIAGPQSDNTLKPVGLCYIGIALKDSSSFKGATVYKYNLSGDRKTITETAINYALFLAYKNAKDNLG</sequence>
<dbReference type="InterPro" id="IPR008136">
    <property type="entry name" value="CinA_C"/>
</dbReference>
<dbReference type="SUPFAM" id="SSF142433">
    <property type="entry name" value="CinA-like"/>
    <property type="match status" value="1"/>
</dbReference>
<dbReference type="InterPro" id="IPR036653">
    <property type="entry name" value="CinA-like_C"/>
</dbReference>
<dbReference type="Gene3D" id="3.90.950.20">
    <property type="entry name" value="CinA-like"/>
    <property type="match status" value="1"/>
</dbReference>
<accession>A0A9D1AG17</accession>
<dbReference type="EMBL" id="DVHB01000049">
    <property type="protein sequence ID" value="HIR39248.1"/>
    <property type="molecule type" value="Genomic_DNA"/>
</dbReference>
<organism evidence="2 3">
    <name type="scientific">Candidatus Coproplasma stercoripullorum</name>
    <dbReference type="NCBI Taxonomy" id="2840751"/>
    <lineage>
        <taxon>Bacteria</taxon>
        <taxon>Bacillati</taxon>
        <taxon>Bacillota</taxon>
        <taxon>Clostridia</taxon>
        <taxon>Eubacteriales</taxon>
        <taxon>Candidatus Coproplasma</taxon>
    </lineage>
</organism>
<protein>
    <submittedName>
        <fullName evidence="2">CinA family protein</fullName>
    </submittedName>
</protein>
<dbReference type="Proteomes" id="UP000824179">
    <property type="component" value="Unassembled WGS sequence"/>
</dbReference>
<evidence type="ECO:0000259" key="1">
    <source>
        <dbReference type="Pfam" id="PF02464"/>
    </source>
</evidence>
<dbReference type="Pfam" id="PF02464">
    <property type="entry name" value="CinA"/>
    <property type="match status" value="1"/>
</dbReference>
<dbReference type="NCBIfam" id="TIGR00199">
    <property type="entry name" value="PncC_domain"/>
    <property type="match status" value="1"/>
</dbReference>
<dbReference type="AlphaFoldDB" id="A0A9D1AG17"/>
<evidence type="ECO:0000313" key="3">
    <source>
        <dbReference type="Proteomes" id="UP000824179"/>
    </source>
</evidence>
<proteinExistence type="predicted"/>
<comment type="caution">
    <text evidence="2">The sequence shown here is derived from an EMBL/GenBank/DDBJ whole genome shotgun (WGS) entry which is preliminary data.</text>
</comment>
<name>A0A9D1AG17_9FIRM</name>
<evidence type="ECO:0000313" key="2">
    <source>
        <dbReference type="EMBL" id="HIR39248.1"/>
    </source>
</evidence>